<dbReference type="PROSITE" id="PS00678">
    <property type="entry name" value="WD_REPEATS_1"/>
    <property type="match status" value="2"/>
</dbReference>
<keyword evidence="1 3" id="KW-0853">WD repeat</keyword>
<organism evidence="5 6">
    <name type="scientific">Actinokineospora bangkokensis</name>
    <dbReference type="NCBI Taxonomy" id="1193682"/>
    <lineage>
        <taxon>Bacteria</taxon>
        <taxon>Bacillati</taxon>
        <taxon>Actinomycetota</taxon>
        <taxon>Actinomycetes</taxon>
        <taxon>Pseudonocardiales</taxon>
        <taxon>Pseudonocardiaceae</taxon>
        <taxon>Actinokineospora</taxon>
    </lineage>
</organism>
<evidence type="ECO:0000256" key="2">
    <source>
        <dbReference type="ARBA" id="ARBA00022737"/>
    </source>
</evidence>
<dbReference type="PRINTS" id="PR00320">
    <property type="entry name" value="GPROTEINBRPT"/>
</dbReference>
<dbReference type="RefSeq" id="WP_075973310.1">
    <property type="nucleotide sequence ID" value="NZ_MKQR01000005.1"/>
</dbReference>
<evidence type="ECO:0000256" key="1">
    <source>
        <dbReference type="ARBA" id="ARBA00022574"/>
    </source>
</evidence>
<dbReference type="STRING" id="1193682.BJP25_09035"/>
<sequence length="1359" mass="143462">MTLEFFPFAFGEFPNDPRLAPLPGADAEVDAVADLFAEFGAHLVPWDTPMEARHSTSVDTRRAAWASSTANHSILYWVGHGWADATSAWLAHANSTQSGDIGTQPNTLARAIRARADANPEGHWTIVIIDACRSAQFIQRLSAEIDIRGGPRSVLLVGTSGAGSTNLGRFTRALHDLVRRDHATDPEIDLWHLASGLRTQLPDAEIVLKVAPGHTLRRDGATPPPGIPLDISDEIRAALATLTPDERYHYLVKAQGAEIGEMSWYYQGRHSEAEHVVTWLREHTRGLLVVTGDAGAGKSAFLGHLVLQTRPGLRRVLAEHALLAEAEPHHRAPDDIFDTVVHLAGMSTTDLINHLAAHLELGTPPLTGLTERLTWLTDALRRRTTTTPCTILADALDEGVDPLTTAQAVLRSMAALPGVRLVVGTRRSTLEGPDHPNPADTNLLTALGAHPSQTLTLNRDPQALYDYITASLNAAVNQGALHVDPTTIAACATAVSAQDKHFLFARLLIHEIRATGAIPAGNALRDLLTTTHRGLFSRAVDRLANAHPVNRHILAALAYARGRGIPLLDNICATIATAVATTDPADPTIITPHHVHNLINTATPYILHDREHGHSVYRLAHRTFAEHFTSETTPSPADRDTHHRIATALINHSDPDPKSELNPYTTHHLTGHCVTAGQPSWESLATHTTVLDRLNPQTTTNDAMQHAFGHFPLPPAVAGIIGASHLLPTAPANTRRALRQIATRRHGHSLTPEPPPPVGDWDLNWLNTPPQPVHKIINGHTGGVVAAVAVPMPDGRTLIATGSIDGTVRLWDPVTGTQVGDPLTGHDDGVVAAVPMSDGRTLIATGSIDGTVRLWDPVTGTQVGNPLTGHRGGVRAVAAVPMPDGRTLIATGGDDGRVRLWDPATGTQVGDALTGHDGWVWAVAAVAMPDGRTLIATGSRDGTVRLWDPATGTQVGNPLTGHDGGVRAVAAVAVPMPDGRTLIATGGDDGRVRLWDPATGTQVGNPLTGHDGGVVAVAAVPMPDGRTLLATGGADGTVRLWDLTTGIQIGDPLTGHTRGVWAVAAVPLPDGRILLATGGDDATVRLWDLTTGIQIGDPLTGHTRGVWAVAAVPLPDGRTLLATGGDDATVRLWDPATGIQIGNPLTGHDGGVWAVAAVPLPDGRILLATGGDDATVRLWDPATGTQVGNPLTGHDGWVWAVAAVPMPDGRTLLATSSIDRTVRLWDPATGTQIGNPLTGHDGGVVAAVAVPMPDGRTLLATGGDDATVRLWDPATGTQIGNPLTGHHDGVVAAVAVPMPDRRTLIATGSRDGSVRLWDPTTGHPSNQITFDLPISSLYSFDLCSMIISSSQSLMNIALH</sequence>
<dbReference type="InterPro" id="IPR011047">
    <property type="entry name" value="Quinoprotein_ADH-like_sf"/>
</dbReference>
<dbReference type="OrthoDB" id="218695at2"/>
<dbReference type="Gene3D" id="2.130.10.10">
    <property type="entry name" value="YVTN repeat-like/Quinoprotein amine dehydrogenase"/>
    <property type="match status" value="6"/>
</dbReference>
<accession>A0A1Q9LSP3</accession>
<evidence type="ECO:0000313" key="6">
    <source>
        <dbReference type="Proteomes" id="UP000186040"/>
    </source>
</evidence>
<dbReference type="PROSITE" id="PS50294">
    <property type="entry name" value="WD_REPEATS_REGION"/>
    <property type="match status" value="12"/>
</dbReference>
<dbReference type="InterPro" id="IPR015943">
    <property type="entry name" value="WD40/YVTN_repeat-like_dom_sf"/>
</dbReference>
<name>A0A1Q9LSP3_9PSEU</name>
<evidence type="ECO:0000256" key="3">
    <source>
        <dbReference type="PROSITE-ProRule" id="PRU00221"/>
    </source>
</evidence>
<dbReference type="Pfam" id="PF00400">
    <property type="entry name" value="WD40"/>
    <property type="match status" value="12"/>
</dbReference>
<dbReference type="SUPFAM" id="SSF50998">
    <property type="entry name" value="Quinoprotein alcohol dehydrogenase-like"/>
    <property type="match status" value="1"/>
</dbReference>
<feature type="repeat" description="WD" evidence="3">
    <location>
        <begin position="959"/>
        <end position="1005"/>
    </location>
</feature>
<keyword evidence="2" id="KW-0677">Repeat</keyword>
<keyword evidence="6" id="KW-1185">Reference proteome</keyword>
<feature type="repeat" description="WD" evidence="3">
    <location>
        <begin position="1145"/>
        <end position="1189"/>
    </location>
</feature>
<feature type="repeat" description="WD" evidence="3">
    <location>
        <begin position="1007"/>
        <end position="1051"/>
    </location>
</feature>
<dbReference type="InterPro" id="IPR036322">
    <property type="entry name" value="WD40_repeat_dom_sf"/>
</dbReference>
<proteinExistence type="predicted"/>
<dbReference type="InterPro" id="IPR020472">
    <property type="entry name" value="WD40_PAC1"/>
</dbReference>
<evidence type="ECO:0000313" key="5">
    <source>
        <dbReference type="EMBL" id="OLR95077.1"/>
    </source>
</evidence>
<dbReference type="InterPro" id="IPR001680">
    <property type="entry name" value="WD40_rpt"/>
</dbReference>
<dbReference type="PANTHER" id="PTHR22847">
    <property type="entry name" value="WD40 REPEAT PROTEIN"/>
    <property type="match status" value="1"/>
</dbReference>
<dbReference type="PROSITE" id="PS50082">
    <property type="entry name" value="WD_REPEATS_2"/>
    <property type="match status" value="12"/>
</dbReference>
<dbReference type="InterPro" id="IPR019775">
    <property type="entry name" value="WD40_repeat_CS"/>
</dbReference>
<feature type="repeat" description="WD" evidence="3">
    <location>
        <begin position="1191"/>
        <end position="1235"/>
    </location>
</feature>
<dbReference type="Pfam" id="PF24883">
    <property type="entry name" value="NPHP3_N"/>
    <property type="match status" value="1"/>
</dbReference>
<comment type="caution">
    <text evidence="5">The sequence shown here is derived from an EMBL/GenBank/DDBJ whole genome shotgun (WGS) entry which is preliminary data.</text>
</comment>
<feature type="repeat" description="WD" evidence="3">
    <location>
        <begin position="913"/>
        <end position="957"/>
    </location>
</feature>
<dbReference type="EMBL" id="MKQR01000005">
    <property type="protein sequence ID" value="OLR95077.1"/>
    <property type="molecule type" value="Genomic_DNA"/>
</dbReference>
<feature type="domain" description="Nephrocystin 3-like N-terminal" evidence="4">
    <location>
        <begin position="274"/>
        <end position="402"/>
    </location>
</feature>
<feature type="repeat" description="WD" evidence="3">
    <location>
        <begin position="777"/>
        <end position="821"/>
    </location>
</feature>
<reference evidence="5 6" key="1">
    <citation type="submission" date="2016-10" db="EMBL/GenBank/DDBJ databases">
        <title>The Draft Genome Sequence of Actinokineospora bangkokensis 44EHWT reveals the biosynthetic pathway of antifungal compounds Thailandins with unusual extender unit butylmalonyl-CoA.</title>
        <authorList>
            <person name="Greule A."/>
            <person name="Intra B."/>
            <person name="Flemming S."/>
            <person name="Rommel M.G."/>
            <person name="Panbangred W."/>
            <person name="Bechthold A."/>
        </authorList>
    </citation>
    <scope>NUCLEOTIDE SEQUENCE [LARGE SCALE GENOMIC DNA]</scope>
    <source>
        <strain evidence="5 6">44EHW</strain>
    </source>
</reference>
<feature type="repeat" description="WD" evidence="3">
    <location>
        <begin position="867"/>
        <end position="911"/>
    </location>
</feature>
<feature type="repeat" description="WD" evidence="3">
    <location>
        <begin position="1053"/>
        <end position="1097"/>
    </location>
</feature>
<evidence type="ECO:0000259" key="4">
    <source>
        <dbReference type="Pfam" id="PF24883"/>
    </source>
</evidence>
<dbReference type="SMART" id="SM00320">
    <property type="entry name" value="WD40"/>
    <property type="match status" value="12"/>
</dbReference>
<dbReference type="InterPro" id="IPR056884">
    <property type="entry name" value="NPHP3-like_N"/>
</dbReference>
<protein>
    <recommendedName>
        <fullName evidence="4">Nephrocystin 3-like N-terminal domain-containing protein</fullName>
    </recommendedName>
</protein>
<gene>
    <name evidence="5" type="ORF">BJP25_09035</name>
</gene>
<dbReference type="PANTHER" id="PTHR22847:SF637">
    <property type="entry name" value="WD REPEAT DOMAIN 5B"/>
    <property type="match status" value="1"/>
</dbReference>
<dbReference type="CDD" id="cd00200">
    <property type="entry name" value="WD40"/>
    <property type="match status" value="2"/>
</dbReference>
<dbReference type="SUPFAM" id="SSF50978">
    <property type="entry name" value="WD40 repeat-like"/>
    <property type="match status" value="1"/>
</dbReference>
<feature type="repeat" description="WD" evidence="3">
    <location>
        <begin position="1099"/>
        <end position="1134"/>
    </location>
</feature>
<feature type="repeat" description="WD" evidence="3">
    <location>
        <begin position="1237"/>
        <end position="1281"/>
    </location>
</feature>
<dbReference type="Proteomes" id="UP000186040">
    <property type="component" value="Unassembled WGS sequence"/>
</dbReference>
<feature type="repeat" description="WD" evidence="3">
    <location>
        <begin position="823"/>
        <end position="865"/>
    </location>
</feature>
<feature type="repeat" description="WD" evidence="3">
    <location>
        <begin position="1283"/>
        <end position="1327"/>
    </location>
</feature>